<sequence length="143" mass="16478">MRILLVFGMFLPGFVLPVQYLYFPVPVPAVGRWRMGDGVQFQVRNTQDGSYHFGYDTGTDYDHSYREETRDANGRVEGRYGYIDPNGILRTVEYIADEKGFRTRSADHVLFDNSNIQVIGPIPKPVSRKVYNKEIKSDFSPQF</sequence>
<keyword evidence="1" id="KW-0193">Cuticle</keyword>
<dbReference type="OrthoDB" id="8191482at2759"/>
<feature type="signal peptide" evidence="2">
    <location>
        <begin position="1"/>
        <end position="17"/>
    </location>
</feature>
<dbReference type="Proteomes" id="UP000708208">
    <property type="component" value="Unassembled WGS sequence"/>
</dbReference>
<comment type="caution">
    <text evidence="3">The sequence shown here is derived from an EMBL/GenBank/DDBJ whole genome shotgun (WGS) entry which is preliminary data.</text>
</comment>
<proteinExistence type="predicted"/>
<dbReference type="GO" id="GO:0062129">
    <property type="term" value="C:chitin-based extracellular matrix"/>
    <property type="evidence" value="ECO:0007669"/>
    <property type="project" value="TreeGrafter"/>
</dbReference>
<protein>
    <submittedName>
        <fullName evidence="3">Uncharacterized protein</fullName>
    </submittedName>
</protein>
<dbReference type="AlphaFoldDB" id="A0A8J2KJR1"/>
<dbReference type="PANTHER" id="PTHR10380">
    <property type="entry name" value="CUTICLE PROTEIN"/>
    <property type="match status" value="1"/>
</dbReference>
<keyword evidence="4" id="KW-1185">Reference proteome</keyword>
<name>A0A8J2KJR1_9HEXA</name>
<dbReference type="Pfam" id="PF00379">
    <property type="entry name" value="Chitin_bind_4"/>
    <property type="match status" value="1"/>
</dbReference>
<evidence type="ECO:0000256" key="1">
    <source>
        <dbReference type="PROSITE-ProRule" id="PRU00497"/>
    </source>
</evidence>
<evidence type="ECO:0000256" key="2">
    <source>
        <dbReference type="SAM" id="SignalP"/>
    </source>
</evidence>
<dbReference type="InterPro" id="IPR050468">
    <property type="entry name" value="Cuticle_Struct_Prot"/>
</dbReference>
<dbReference type="PROSITE" id="PS51155">
    <property type="entry name" value="CHIT_BIND_RR_2"/>
    <property type="match status" value="1"/>
</dbReference>
<gene>
    <name evidence="3" type="ORF">AFUS01_LOCUS28266</name>
</gene>
<keyword evidence="2" id="KW-0732">Signal</keyword>
<dbReference type="InterPro" id="IPR000618">
    <property type="entry name" value="Insect_cuticle"/>
</dbReference>
<dbReference type="GO" id="GO:0008010">
    <property type="term" value="F:structural constituent of chitin-based larval cuticle"/>
    <property type="evidence" value="ECO:0007669"/>
    <property type="project" value="TreeGrafter"/>
</dbReference>
<accession>A0A8J2KJR1</accession>
<dbReference type="EMBL" id="CAJVCH010401657">
    <property type="protein sequence ID" value="CAG7817717.1"/>
    <property type="molecule type" value="Genomic_DNA"/>
</dbReference>
<organism evidence="3 4">
    <name type="scientific">Allacma fusca</name>
    <dbReference type="NCBI Taxonomy" id="39272"/>
    <lineage>
        <taxon>Eukaryota</taxon>
        <taxon>Metazoa</taxon>
        <taxon>Ecdysozoa</taxon>
        <taxon>Arthropoda</taxon>
        <taxon>Hexapoda</taxon>
        <taxon>Collembola</taxon>
        <taxon>Symphypleona</taxon>
        <taxon>Sminthuridae</taxon>
        <taxon>Allacma</taxon>
    </lineage>
</organism>
<reference evidence="3" key="1">
    <citation type="submission" date="2021-06" db="EMBL/GenBank/DDBJ databases">
        <authorList>
            <person name="Hodson N. C."/>
            <person name="Mongue J. A."/>
            <person name="Jaron S. K."/>
        </authorList>
    </citation>
    <scope>NUCLEOTIDE SEQUENCE</scope>
</reference>
<evidence type="ECO:0000313" key="3">
    <source>
        <dbReference type="EMBL" id="CAG7817717.1"/>
    </source>
</evidence>
<feature type="chain" id="PRO_5035311673" evidence="2">
    <location>
        <begin position="18"/>
        <end position="143"/>
    </location>
</feature>
<evidence type="ECO:0000313" key="4">
    <source>
        <dbReference type="Proteomes" id="UP000708208"/>
    </source>
</evidence>